<protein>
    <submittedName>
        <fullName evidence="1">Response regulator inhibitor for tor operon</fullName>
    </submittedName>
</protein>
<sequence length="76" mass="8545">MKNQLIQNDQASRLVDMKFMCAQSGLSKAYFYKLVAAGLLPKPIKFGRASRWPYSDYQGLVAKLEANRTSVADQTD</sequence>
<proteinExistence type="predicted"/>
<dbReference type="GeneID" id="30320181"/>
<accession>A0A0F7HAF8</accession>
<name>A0A0F7HAF8_SERFO</name>
<dbReference type="KEGG" id="sfw:WN53_08390"/>
<gene>
    <name evidence="1" type="primary">torI</name>
    <name evidence="1" type="ORF">NCTC12965_07367</name>
</gene>
<dbReference type="EMBL" id="CABEEZ010000144">
    <property type="protein sequence ID" value="VTR57467.1"/>
    <property type="molecule type" value="Genomic_DNA"/>
</dbReference>
<dbReference type="AlphaFoldDB" id="A0A0F7HAF8"/>
<evidence type="ECO:0000313" key="1">
    <source>
        <dbReference type="EMBL" id="VTR57467.1"/>
    </source>
</evidence>
<dbReference type="RefSeq" id="WP_024483236.1">
    <property type="nucleotide sequence ID" value="NZ_CAMKUH010000007.1"/>
</dbReference>
<organism evidence="1">
    <name type="scientific">Serratia fonticola</name>
    <dbReference type="NCBI Taxonomy" id="47917"/>
    <lineage>
        <taxon>Bacteria</taxon>
        <taxon>Pseudomonadati</taxon>
        <taxon>Pseudomonadota</taxon>
        <taxon>Gammaproteobacteria</taxon>
        <taxon>Enterobacterales</taxon>
        <taxon>Yersiniaceae</taxon>
        <taxon>Serratia</taxon>
    </lineage>
</organism>
<dbReference type="Gene3D" id="1.10.238.160">
    <property type="match status" value="1"/>
</dbReference>
<reference evidence="1" key="1">
    <citation type="submission" date="2019-05" db="EMBL/GenBank/DDBJ databases">
        <authorList>
            <consortium name="Pathogen Informatics"/>
        </authorList>
    </citation>
    <scope>NUCLEOTIDE SEQUENCE [LARGE SCALE GENOMIC DNA]</scope>
    <source>
        <strain evidence="1">NCTC12965</strain>
    </source>
</reference>